<dbReference type="EMBL" id="AP027081">
    <property type="protein sequence ID" value="BDU76281.1"/>
    <property type="molecule type" value="Genomic_DNA"/>
</dbReference>
<dbReference type="InterPro" id="IPR014875">
    <property type="entry name" value="Mor_transcription_activator"/>
</dbReference>
<dbReference type="KEGG" id="msea:METESE_12390"/>
<feature type="domain" description="Mor transcription activator" evidence="1">
    <location>
        <begin position="13"/>
        <end position="107"/>
    </location>
</feature>
<protein>
    <recommendedName>
        <fullName evidence="1">Mor transcription activator domain-containing protein</fullName>
    </recommendedName>
</protein>
<dbReference type="SUPFAM" id="SSF46689">
    <property type="entry name" value="Homeodomain-like"/>
    <property type="match status" value="1"/>
</dbReference>
<dbReference type="AlphaFoldDB" id="A0AA48KBV3"/>
<evidence type="ECO:0000313" key="2">
    <source>
        <dbReference type="EMBL" id="BDU76281.1"/>
    </source>
</evidence>
<proteinExistence type="predicted"/>
<reference evidence="2" key="1">
    <citation type="journal article" date="2023" name="Int. J. Syst. Evol. Microbiol.">
        <title>Mesoterricola silvestris gen. nov., sp. nov., Mesoterricola sediminis sp. nov., Geothrix oryzae sp. nov., Geothrix edaphica sp. nov., Geothrix rubra sp. nov., and Geothrix limicola sp. nov., six novel members of Acidobacteriota isolated from soils.</title>
        <authorList>
            <person name="Itoh H."/>
            <person name="Sugisawa Y."/>
            <person name="Mise K."/>
            <person name="Xu Z."/>
            <person name="Kuniyasu M."/>
            <person name="Ushijima N."/>
            <person name="Kawano K."/>
            <person name="Kobayashi E."/>
            <person name="Shiratori Y."/>
            <person name="Masuda Y."/>
            <person name="Senoo K."/>
        </authorList>
    </citation>
    <scope>NUCLEOTIDE SEQUENCE</scope>
    <source>
        <strain evidence="2">W786</strain>
    </source>
</reference>
<evidence type="ECO:0000313" key="3">
    <source>
        <dbReference type="Proteomes" id="UP001228113"/>
    </source>
</evidence>
<name>A0AA48KBV3_9BACT</name>
<dbReference type="InterPro" id="IPR009057">
    <property type="entry name" value="Homeodomain-like_sf"/>
</dbReference>
<keyword evidence="3" id="KW-1185">Reference proteome</keyword>
<dbReference type="Pfam" id="PF08765">
    <property type="entry name" value="Mor"/>
    <property type="match status" value="1"/>
</dbReference>
<gene>
    <name evidence="2" type="ORF">METESE_12390</name>
</gene>
<dbReference type="Proteomes" id="UP001228113">
    <property type="component" value="Chromosome"/>
</dbReference>
<sequence length="110" mass="11842">MGACRELQDESLPGTVEILIDAVADILISLGASPAGARALARHHVDQILRRIGGGKVYLPRGIDYTPDARAARNEAIKSMARQGVAKAAVGRAFRLSRSQIDRILRARRG</sequence>
<organism evidence="2 3">
    <name type="scientific">Mesoterricola sediminis</name>
    <dbReference type="NCBI Taxonomy" id="2927980"/>
    <lineage>
        <taxon>Bacteria</taxon>
        <taxon>Pseudomonadati</taxon>
        <taxon>Acidobacteriota</taxon>
        <taxon>Holophagae</taxon>
        <taxon>Holophagales</taxon>
        <taxon>Holophagaceae</taxon>
        <taxon>Mesoterricola</taxon>
    </lineage>
</organism>
<evidence type="ECO:0000259" key="1">
    <source>
        <dbReference type="Pfam" id="PF08765"/>
    </source>
</evidence>
<dbReference type="RefSeq" id="WP_316411315.1">
    <property type="nucleotide sequence ID" value="NZ_AP027081.1"/>
</dbReference>
<accession>A0AA48KBV3</accession>